<proteinExistence type="predicted"/>
<name>A0AAN9V934_9ORTH</name>
<keyword evidence="2" id="KW-1185">Reference proteome</keyword>
<protein>
    <submittedName>
        <fullName evidence="1">Uncharacterized protein</fullName>
    </submittedName>
</protein>
<dbReference type="AlphaFoldDB" id="A0AAN9V934"/>
<accession>A0AAN9V934</accession>
<dbReference type="EMBL" id="JAZDUA010000483">
    <property type="protein sequence ID" value="KAK7791970.1"/>
    <property type="molecule type" value="Genomic_DNA"/>
</dbReference>
<dbReference type="Gene3D" id="3.90.228.10">
    <property type="match status" value="1"/>
</dbReference>
<sequence>MEAQQIFQAVTRFSPSSWEDCDYSNEIAHCFEIGELDEEYSRVTARFFSDGCNVSRVERVQNPYRYGQYLLRKLQLQVRYGHAASETTVYHAVPVKDVQVAVETSCDVRRYRPSAGRIPTFYSSPQAALSRISESEKAVIVLNKLTSSEYDVCPMYVVYIN</sequence>
<gene>
    <name evidence="1" type="ORF">R5R35_010146</name>
</gene>
<reference evidence="1 2" key="1">
    <citation type="submission" date="2024-03" db="EMBL/GenBank/DDBJ databases">
        <title>The genome assembly and annotation of the cricket Gryllus longicercus Weissman &amp; Gray.</title>
        <authorList>
            <person name="Szrajer S."/>
            <person name="Gray D."/>
            <person name="Ylla G."/>
        </authorList>
    </citation>
    <scope>NUCLEOTIDE SEQUENCE [LARGE SCALE GENOMIC DNA]</scope>
    <source>
        <strain evidence="1">DAG 2021-001</strain>
        <tissue evidence="1">Whole body minus gut</tissue>
    </source>
</reference>
<dbReference type="Proteomes" id="UP001378592">
    <property type="component" value="Unassembled WGS sequence"/>
</dbReference>
<evidence type="ECO:0000313" key="2">
    <source>
        <dbReference type="Proteomes" id="UP001378592"/>
    </source>
</evidence>
<organism evidence="1 2">
    <name type="scientific">Gryllus longicercus</name>
    <dbReference type="NCBI Taxonomy" id="2509291"/>
    <lineage>
        <taxon>Eukaryota</taxon>
        <taxon>Metazoa</taxon>
        <taxon>Ecdysozoa</taxon>
        <taxon>Arthropoda</taxon>
        <taxon>Hexapoda</taxon>
        <taxon>Insecta</taxon>
        <taxon>Pterygota</taxon>
        <taxon>Neoptera</taxon>
        <taxon>Polyneoptera</taxon>
        <taxon>Orthoptera</taxon>
        <taxon>Ensifera</taxon>
        <taxon>Gryllidea</taxon>
        <taxon>Grylloidea</taxon>
        <taxon>Gryllidae</taxon>
        <taxon>Gryllinae</taxon>
        <taxon>Gryllus</taxon>
    </lineage>
</organism>
<comment type="caution">
    <text evidence="1">The sequence shown here is derived from an EMBL/GenBank/DDBJ whole genome shotgun (WGS) entry which is preliminary data.</text>
</comment>
<evidence type="ECO:0000313" key="1">
    <source>
        <dbReference type="EMBL" id="KAK7791970.1"/>
    </source>
</evidence>